<evidence type="ECO:0000313" key="11">
    <source>
        <dbReference type="EMBL" id="MFC3700564.1"/>
    </source>
</evidence>
<dbReference type="EMBL" id="JBHRYN010000005">
    <property type="protein sequence ID" value="MFC3700564.1"/>
    <property type="molecule type" value="Genomic_DNA"/>
</dbReference>
<comment type="similarity">
    <text evidence="2">Belongs to the class-IV pyridoxal-phosphate-dependent aminotransferase family.</text>
</comment>
<keyword evidence="6 11" id="KW-0456">Lyase</keyword>
<evidence type="ECO:0000256" key="3">
    <source>
        <dbReference type="ARBA" id="ARBA00011738"/>
    </source>
</evidence>
<dbReference type="NCBIfam" id="TIGR03461">
    <property type="entry name" value="pabC_Proteo"/>
    <property type="match status" value="1"/>
</dbReference>
<dbReference type="InterPro" id="IPR017824">
    <property type="entry name" value="Aminodeoxychorismate_lyase_IV"/>
</dbReference>
<evidence type="ECO:0000256" key="6">
    <source>
        <dbReference type="ARBA" id="ARBA00023239"/>
    </source>
</evidence>
<sequence>MEILLVNGQDALIEANHRALAYGDGLFETCLVSHRTIHFLAAHLQRLMDGAKKLLLPFDDAQKLSLKQDVVHLTSHINEPHVLKIMLLRKAPGRGYDFNPKVQGLDVVIQLNPYQKPDWCQGAKVVESSIPVSENAYLAGIKHLNRLDSVLARQEARSEGAHDALMLTSKRRVIESSMANVFLKVQGQWFTPILDTAGVNGIIRQHLLSAFSSQILEQHIDQATLAQVESAFLTNSLMGIIPIIELNQRKLELCSNLTQFTHSLRLLRD</sequence>
<dbReference type="PANTHER" id="PTHR42743:SF2">
    <property type="entry name" value="AMINODEOXYCHORISMATE LYASE"/>
    <property type="match status" value="1"/>
</dbReference>
<dbReference type="Gene3D" id="3.30.470.10">
    <property type="match status" value="1"/>
</dbReference>
<comment type="caution">
    <text evidence="11">The sequence shown here is derived from an EMBL/GenBank/DDBJ whole genome shotgun (WGS) entry which is preliminary data.</text>
</comment>
<dbReference type="PANTHER" id="PTHR42743">
    <property type="entry name" value="AMINO-ACID AMINOTRANSFERASE"/>
    <property type="match status" value="1"/>
</dbReference>
<evidence type="ECO:0000313" key="12">
    <source>
        <dbReference type="Proteomes" id="UP001595710"/>
    </source>
</evidence>
<gene>
    <name evidence="11" type="primary">pabC</name>
    <name evidence="11" type="ORF">ACFOND_02850</name>
</gene>
<comment type="pathway">
    <text evidence="7">Cofactor biosynthesis; tetrahydrofolate biosynthesis; 4-aminobenzoate from chorismate: step 2/2.</text>
</comment>
<dbReference type="Pfam" id="PF01063">
    <property type="entry name" value="Aminotran_4"/>
    <property type="match status" value="1"/>
</dbReference>
<dbReference type="InterPro" id="IPR050571">
    <property type="entry name" value="Class-IV_PLP-Dep_Aminotrnsfr"/>
</dbReference>
<evidence type="ECO:0000256" key="2">
    <source>
        <dbReference type="ARBA" id="ARBA00009320"/>
    </source>
</evidence>
<keyword evidence="4" id="KW-0663">Pyridoxal phosphate</keyword>
<comment type="catalytic activity">
    <reaction evidence="9">
        <text>4-amino-4-deoxychorismate = 4-aminobenzoate + pyruvate + H(+)</text>
        <dbReference type="Rhea" id="RHEA:16201"/>
        <dbReference type="ChEBI" id="CHEBI:15361"/>
        <dbReference type="ChEBI" id="CHEBI:15378"/>
        <dbReference type="ChEBI" id="CHEBI:17836"/>
        <dbReference type="ChEBI" id="CHEBI:58406"/>
        <dbReference type="EC" id="4.1.3.38"/>
    </reaction>
</comment>
<evidence type="ECO:0000256" key="7">
    <source>
        <dbReference type="ARBA" id="ARBA00035633"/>
    </source>
</evidence>
<reference evidence="12" key="1">
    <citation type="journal article" date="2019" name="Int. J. Syst. Evol. Microbiol.">
        <title>The Global Catalogue of Microorganisms (GCM) 10K type strain sequencing project: providing services to taxonomists for standard genome sequencing and annotation.</title>
        <authorList>
            <consortium name="The Broad Institute Genomics Platform"/>
            <consortium name="The Broad Institute Genome Sequencing Center for Infectious Disease"/>
            <person name="Wu L."/>
            <person name="Ma J."/>
        </authorList>
    </citation>
    <scope>NUCLEOTIDE SEQUENCE [LARGE SCALE GENOMIC DNA]</scope>
    <source>
        <strain evidence="12">CECT 8288</strain>
    </source>
</reference>
<accession>A0ABV7WQH3</accession>
<dbReference type="EC" id="4.1.3.38" evidence="8 10"/>
<evidence type="ECO:0000256" key="10">
    <source>
        <dbReference type="NCBIfam" id="TIGR03461"/>
    </source>
</evidence>
<evidence type="ECO:0000256" key="5">
    <source>
        <dbReference type="ARBA" id="ARBA00022909"/>
    </source>
</evidence>
<protein>
    <recommendedName>
        <fullName evidence="8 10">Aminodeoxychorismate lyase</fullName>
        <ecNumber evidence="8 10">4.1.3.38</ecNumber>
    </recommendedName>
</protein>
<comment type="cofactor">
    <cofactor evidence="1">
        <name>pyridoxal 5'-phosphate</name>
        <dbReference type="ChEBI" id="CHEBI:597326"/>
    </cofactor>
</comment>
<evidence type="ECO:0000256" key="9">
    <source>
        <dbReference type="ARBA" id="ARBA00049529"/>
    </source>
</evidence>
<evidence type="ECO:0000256" key="1">
    <source>
        <dbReference type="ARBA" id="ARBA00001933"/>
    </source>
</evidence>
<dbReference type="Proteomes" id="UP001595710">
    <property type="component" value="Unassembled WGS sequence"/>
</dbReference>
<dbReference type="Gene3D" id="3.20.10.10">
    <property type="entry name" value="D-amino Acid Aminotransferase, subunit A, domain 2"/>
    <property type="match status" value="1"/>
</dbReference>
<dbReference type="InterPro" id="IPR043132">
    <property type="entry name" value="BCAT-like_C"/>
</dbReference>
<keyword evidence="5" id="KW-0289">Folate biosynthesis</keyword>
<dbReference type="InterPro" id="IPR001544">
    <property type="entry name" value="Aminotrans_IV"/>
</dbReference>
<dbReference type="RefSeq" id="WP_290281877.1">
    <property type="nucleotide sequence ID" value="NZ_JAUFQI010000001.1"/>
</dbReference>
<name>A0ABV7WQH3_9GAMM</name>
<proteinExistence type="inferred from homology"/>
<dbReference type="SUPFAM" id="SSF56752">
    <property type="entry name" value="D-aminoacid aminotransferase-like PLP-dependent enzymes"/>
    <property type="match status" value="1"/>
</dbReference>
<organism evidence="11 12">
    <name type="scientific">Reinekea marina</name>
    <dbReference type="NCBI Taxonomy" id="1310421"/>
    <lineage>
        <taxon>Bacteria</taxon>
        <taxon>Pseudomonadati</taxon>
        <taxon>Pseudomonadota</taxon>
        <taxon>Gammaproteobacteria</taxon>
        <taxon>Oceanospirillales</taxon>
        <taxon>Saccharospirillaceae</taxon>
        <taxon>Reinekea</taxon>
    </lineage>
</organism>
<dbReference type="GO" id="GO:0008696">
    <property type="term" value="F:4-amino-4-deoxychorismate lyase activity"/>
    <property type="evidence" value="ECO:0007669"/>
    <property type="project" value="UniProtKB-EC"/>
</dbReference>
<dbReference type="InterPro" id="IPR036038">
    <property type="entry name" value="Aminotransferase-like"/>
</dbReference>
<comment type="subunit">
    <text evidence="3">Homodimer.</text>
</comment>
<evidence type="ECO:0000256" key="4">
    <source>
        <dbReference type="ARBA" id="ARBA00022898"/>
    </source>
</evidence>
<evidence type="ECO:0000256" key="8">
    <source>
        <dbReference type="ARBA" id="ARBA00035676"/>
    </source>
</evidence>
<keyword evidence="12" id="KW-1185">Reference proteome</keyword>
<dbReference type="InterPro" id="IPR043131">
    <property type="entry name" value="BCAT-like_N"/>
</dbReference>